<dbReference type="GO" id="GO:0000428">
    <property type="term" value="C:DNA-directed RNA polymerase complex"/>
    <property type="evidence" value="ECO:0007669"/>
    <property type="project" value="UniProtKB-KW"/>
</dbReference>
<dbReference type="GO" id="GO:0006351">
    <property type="term" value="P:DNA-templated transcription"/>
    <property type="evidence" value="ECO:0007669"/>
    <property type="project" value="InterPro"/>
</dbReference>
<keyword evidence="3" id="KW-0808">Transferase</keyword>
<sequence length="187" mass="20994">MFQLISDEDSELMGLDKNGGRPENYLWTAVPVPPVCIRPSVAQEGEGLHRDLRENREDFGGTCREREWISQHERSRVGGKDSYISRSGYTTQQGEAEAIDYRLWRIGQGLSRGERFGLTNEFTFATDRGGASRGVDIDGGEEQFGDAEEWRADYWSNAGFYYDIVFDYAAGPVLFTGGGGADYFVLF</sequence>
<dbReference type="Proteomes" id="UP000188320">
    <property type="component" value="Unassembled WGS sequence"/>
</dbReference>
<keyword evidence="8" id="KW-1185">Reference proteome</keyword>
<dbReference type="GO" id="GO:0003677">
    <property type="term" value="F:DNA binding"/>
    <property type="evidence" value="ECO:0007669"/>
    <property type="project" value="InterPro"/>
</dbReference>
<evidence type="ECO:0000313" key="8">
    <source>
        <dbReference type="Proteomes" id="UP000188320"/>
    </source>
</evidence>
<name>A0A1R1PWQ7_ZANCU</name>
<proteinExistence type="predicted"/>
<dbReference type="GO" id="GO:0003899">
    <property type="term" value="F:DNA-directed RNA polymerase activity"/>
    <property type="evidence" value="ECO:0007669"/>
    <property type="project" value="UniProtKB-EC"/>
</dbReference>
<keyword evidence="2 7" id="KW-0240">DNA-directed RNA polymerase</keyword>
<keyword evidence="5" id="KW-0804">Transcription</keyword>
<dbReference type="OrthoDB" id="2974943at2759"/>
<evidence type="ECO:0000259" key="6">
    <source>
        <dbReference type="Pfam" id="PF04997"/>
    </source>
</evidence>
<organism evidence="7 8">
    <name type="scientific">Zancudomyces culisetae</name>
    <name type="common">Gut fungus</name>
    <name type="synonym">Smittium culisetae</name>
    <dbReference type="NCBI Taxonomy" id="1213189"/>
    <lineage>
        <taxon>Eukaryota</taxon>
        <taxon>Fungi</taxon>
        <taxon>Fungi incertae sedis</taxon>
        <taxon>Zoopagomycota</taxon>
        <taxon>Kickxellomycotina</taxon>
        <taxon>Harpellomycetes</taxon>
        <taxon>Harpellales</taxon>
        <taxon>Legeriomycetaceae</taxon>
        <taxon>Zancudomyces</taxon>
    </lineage>
</organism>
<evidence type="ECO:0000256" key="1">
    <source>
        <dbReference type="ARBA" id="ARBA00012418"/>
    </source>
</evidence>
<dbReference type="AlphaFoldDB" id="A0A1R1PWQ7"/>
<gene>
    <name evidence="7" type="ORF">AX774_g1039</name>
</gene>
<evidence type="ECO:0000256" key="2">
    <source>
        <dbReference type="ARBA" id="ARBA00022478"/>
    </source>
</evidence>
<dbReference type="Pfam" id="PF04997">
    <property type="entry name" value="RNA_pol_Rpb1_1"/>
    <property type="match status" value="1"/>
</dbReference>
<dbReference type="EC" id="2.7.7.6" evidence="1"/>
<evidence type="ECO:0000256" key="3">
    <source>
        <dbReference type="ARBA" id="ARBA00022679"/>
    </source>
</evidence>
<evidence type="ECO:0000256" key="4">
    <source>
        <dbReference type="ARBA" id="ARBA00022695"/>
    </source>
</evidence>
<feature type="domain" description="RNA polymerase Rpb1" evidence="6">
    <location>
        <begin position="1"/>
        <end position="47"/>
    </location>
</feature>
<keyword evidence="4" id="KW-0548">Nucleotidyltransferase</keyword>
<dbReference type="InterPro" id="IPR007080">
    <property type="entry name" value="RNA_pol_Rpb1_1"/>
</dbReference>
<accession>A0A1R1PWQ7</accession>
<dbReference type="EMBL" id="LSSK01000085">
    <property type="protein sequence ID" value="OMH85416.1"/>
    <property type="molecule type" value="Genomic_DNA"/>
</dbReference>
<protein>
    <recommendedName>
        <fullName evidence="1">DNA-directed RNA polymerase</fullName>
        <ecNumber evidence="1">2.7.7.6</ecNumber>
    </recommendedName>
</protein>
<reference evidence="8" key="1">
    <citation type="submission" date="2017-01" db="EMBL/GenBank/DDBJ databases">
        <authorList>
            <person name="Wang Y."/>
            <person name="White M."/>
            <person name="Kvist S."/>
            <person name="Moncalvo J.-M."/>
        </authorList>
    </citation>
    <scope>NUCLEOTIDE SEQUENCE [LARGE SCALE GENOMIC DNA]</scope>
    <source>
        <strain evidence="8">COL-18-3</strain>
    </source>
</reference>
<comment type="caution">
    <text evidence="7">The sequence shown here is derived from an EMBL/GenBank/DDBJ whole genome shotgun (WGS) entry which is preliminary data.</text>
</comment>
<evidence type="ECO:0000313" key="7">
    <source>
        <dbReference type="EMBL" id="OMH85416.1"/>
    </source>
</evidence>
<evidence type="ECO:0000256" key="5">
    <source>
        <dbReference type="ARBA" id="ARBA00023163"/>
    </source>
</evidence>
<dbReference type="SUPFAM" id="SSF64484">
    <property type="entry name" value="beta and beta-prime subunits of DNA dependent RNA-polymerase"/>
    <property type="match status" value="1"/>
</dbReference>